<feature type="compositionally biased region" description="Polar residues" evidence="1">
    <location>
        <begin position="296"/>
        <end position="312"/>
    </location>
</feature>
<evidence type="ECO:0000313" key="4">
    <source>
        <dbReference type="Proteomes" id="UP001225316"/>
    </source>
</evidence>
<evidence type="ECO:0000313" key="3">
    <source>
        <dbReference type="EMBL" id="MDQ8206359.1"/>
    </source>
</evidence>
<keyword evidence="4" id="KW-1185">Reference proteome</keyword>
<sequence>MKWLTPGAAIAAMFTGATFAHADTNYEYESSEGYHAEEWYDAADWFNGKQRGSDQKAADYERDMSGLWDFWAEDGLWEDDYDYDYSSNGSRDYGYHYTWNDSSKSWQREYGYHESDYDYDPASYMIDQRASSSSSVDSAESNRSSISEFQNRNVNERRSNLNTYSRSVDSQRNHQDLKNQSKQLKQRTLNGVIDGFRHMRLEAQNDQGRDYTVTKVKLDNGKSIVVNLGEKERLDGLDLERGDEVKVKGVLGKLNGEPIFITNTLKINDRSFDVNRAFDELNVMERQSEQNRFERSSASSQDIASRQNQYRRSATQSSSYMSSNQNISRVEGTVDRFYSTSIDGADEDRTLARLRLENGQTITVDLGESRTVAELDLNSGDRVRIQGDLERIEGQRVLKANRIWINGERATKSYSYNY</sequence>
<gene>
    <name evidence="3" type="ORF">QEH52_02485</name>
</gene>
<feature type="chain" id="PRO_5046510269" evidence="2">
    <location>
        <begin position="23"/>
        <end position="418"/>
    </location>
</feature>
<dbReference type="RefSeq" id="WP_308948405.1">
    <property type="nucleotide sequence ID" value="NZ_JARXHW010000003.1"/>
</dbReference>
<feature type="compositionally biased region" description="Low complexity" evidence="1">
    <location>
        <begin position="313"/>
        <end position="326"/>
    </location>
</feature>
<organism evidence="3 4">
    <name type="scientific">Thalassobacterium maritimum</name>
    <dbReference type="NCBI Taxonomy" id="3041265"/>
    <lineage>
        <taxon>Bacteria</taxon>
        <taxon>Pseudomonadati</taxon>
        <taxon>Verrucomicrobiota</taxon>
        <taxon>Opitutia</taxon>
        <taxon>Puniceicoccales</taxon>
        <taxon>Coraliomargaritaceae</taxon>
        <taxon>Thalassobacterium</taxon>
    </lineage>
</organism>
<feature type="compositionally biased region" description="Basic and acidic residues" evidence="1">
    <location>
        <begin position="169"/>
        <end position="179"/>
    </location>
</feature>
<accession>A0ABU1AQB9</accession>
<proteinExistence type="predicted"/>
<dbReference type="EMBL" id="JARXHW010000003">
    <property type="protein sequence ID" value="MDQ8206359.1"/>
    <property type="molecule type" value="Genomic_DNA"/>
</dbReference>
<keyword evidence="2" id="KW-0732">Signal</keyword>
<feature type="compositionally biased region" description="Low complexity" evidence="1">
    <location>
        <begin position="131"/>
        <end position="145"/>
    </location>
</feature>
<evidence type="ECO:0000256" key="2">
    <source>
        <dbReference type="SAM" id="SignalP"/>
    </source>
</evidence>
<feature type="signal peptide" evidence="2">
    <location>
        <begin position="1"/>
        <end position="22"/>
    </location>
</feature>
<comment type="caution">
    <text evidence="3">The sequence shown here is derived from an EMBL/GenBank/DDBJ whole genome shotgun (WGS) entry which is preliminary data.</text>
</comment>
<feature type="region of interest" description="Disordered" evidence="1">
    <location>
        <begin position="287"/>
        <end position="326"/>
    </location>
</feature>
<name>A0ABU1AQB9_9BACT</name>
<protein>
    <submittedName>
        <fullName evidence="3">Uncharacterized protein</fullName>
    </submittedName>
</protein>
<feature type="region of interest" description="Disordered" evidence="1">
    <location>
        <begin position="128"/>
        <end position="184"/>
    </location>
</feature>
<reference evidence="3 4" key="1">
    <citation type="submission" date="2023-04" db="EMBL/GenBank/DDBJ databases">
        <title>A novel bacteria isolated from coastal sediment.</title>
        <authorList>
            <person name="Liu X.-J."/>
            <person name="Du Z.-J."/>
        </authorList>
    </citation>
    <scope>NUCLEOTIDE SEQUENCE [LARGE SCALE GENOMIC DNA]</scope>
    <source>
        <strain evidence="3 4">SDUM461003</strain>
    </source>
</reference>
<evidence type="ECO:0000256" key="1">
    <source>
        <dbReference type="SAM" id="MobiDB-lite"/>
    </source>
</evidence>
<dbReference type="Proteomes" id="UP001225316">
    <property type="component" value="Unassembled WGS sequence"/>
</dbReference>